<dbReference type="Proteomes" id="UP000244005">
    <property type="component" value="Unassembled WGS sequence"/>
</dbReference>
<keyword evidence="9" id="KW-1185">Reference proteome</keyword>
<gene>
    <name evidence="8" type="ORF">MARPO_0001s0066</name>
</gene>
<reference evidence="9" key="1">
    <citation type="journal article" date="2017" name="Cell">
        <title>Insights into land plant evolution garnered from the Marchantia polymorpha genome.</title>
        <authorList>
            <person name="Bowman J.L."/>
            <person name="Kohchi T."/>
            <person name="Yamato K.T."/>
            <person name="Jenkins J."/>
            <person name="Shu S."/>
            <person name="Ishizaki K."/>
            <person name="Yamaoka S."/>
            <person name="Nishihama R."/>
            <person name="Nakamura Y."/>
            <person name="Berger F."/>
            <person name="Adam C."/>
            <person name="Aki S.S."/>
            <person name="Althoff F."/>
            <person name="Araki T."/>
            <person name="Arteaga-Vazquez M.A."/>
            <person name="Balasubrmanian S."/>
            <person name="Barry K."/>
            <person name="Bauer D."/>
            <person name="Boehm C.R."/>
            <person name="Briginshaw L."/>
            <person name="Caballero-Perez J."/>
            <person name="Catarino B."/>
            <person name="Chen F."/>
            <person name="Chiyoda S."/>
            <person name="Chovatia M."/>
            <person name="Davies K.M."/>
            <person name="Delmans M."/>
            <person name="Demura T."/>
            <person name="Dierschke T."/>
            <person name="Dolan L."/>
            <person name="Dorantes-Acosta A.E."/>
            <person name="Eklund D.M."/>
            <person name="Florent S.N."/>
            <person name="Flores-Sandoval E."/>
            <person name="Fujiyama A."/>
            <person name="Fukuzawa H."/>
            <person name="Galik B."/>
            <person name="Grimanelli D."/>
            <person name="Grimwood J."/>
            <person name="Grossniklaus U."/>
            <person name="Hamada T."/>
            <person name="Haseloff J."/>
            <person name="Hetherington A.J."/>
            <person name="Higo A."/>
            <person name="Hirakawa Y."/>
            <person name="Hundley H.N."/>
            <person name="Ikeda Y."/>
            <person name="Inoue K."/>
            <person name="Inoue S.I."/>
            <person name="Ishida S."/>
            <person name="Jia Q."/>
            <person name="Kakita M."/>
            <person name="Kanazawa T."/>
            <person name="Kawai Y."/>
            <person name="Kawashima T."/>
            <person name="Kennedy M."/>
            <person name="Kinose K."/>
            <person name="Kinoshita T."/>
            <person name="Kohara Y."/>
            <person name="Koide E."/>
            <person name="Komatsu K."/>
            <person name="Kopischke S."/>
            <person name="Kubo M."/>
            <person name="Kyozuka J."/>
            <person name="Lagercrantz U."/>
            <person name="Lin S.S."/>
            <person name="Lindquist E."/>
            <person name="Lipzen A.M."/>
            <person name="Lu C.W."/>
            <person name="De Luna E."/>
            <person name="Martienssen R.A."/>
            <person name="Minamino N."/>
            <person name="Mizutani M."/>
            <person name="Mizutani M."/>
            <person name="Mochizuki N."/>
            <person name="Monte I."/>
            <person name="Mosher R."/>
            <person name="Nagasaki H."/>
            <person name="Nakagami H."/>
            <person name="Naramoto S."/>
            <person name="Nishitani K."/>
            <person name="Ohtani M."/>
            <person name="Okamoto T."/>
            <person name="Okumura M."/>
            <person name="Phillips J."/>
            <person name="Pollak B."/>
            <person name="Reinders A."/>
            <person name="Rovekamp M."/>
            <person name="Sano R."/>
            <person name="Sawa S."/>
            <person name="Schmid M.W."/>
            <person name="Shirakawa M."/>
            <person name="Solano R."/>
            <person name="Spunde A."/>
            <person name="Suetsugu N."/>
            <person name="Sugano S."/>
            <person name="Sugiyama A."/>
            <person name="Sun R."/>
            <person name="Suzuki Y."/>
            <person name="Takenaka M."/>
            <person name="Takezawa D."/>
            <person name="Tomogane H."/>
            <person name="Tsuzuki M."/>
            <person name="Ueda T."/>
            <person name="Umeda M."/>
            <person name="Ward J.M."/>
            <person name="Watanabe Y."/>
            <person name="Yazaki K."/>
            <person name="Yokoyama R."/>
            <person name="Yoshitake Y."/>
            <person name="Yotsui I."/>
            <person name="Zachgo S."/>
            <person name="Schmutz J."/>
        </authorList>
    </citation>
    <scope>NUCLEOTIDE SEQUENCE [LARGE SCALE GENOMIC DNA]</scope>
    <source>
        <strain evidence="9">Tak-1</strain>
    </source>
</reference>
<dbReference type="AlphaFoldDB" id="A0A2R6XV72"/>
<evidence type="ECO:0000313" key="9">
    <source>
        <dbReference type="Proteomes" id="UP000244005"/>
    </source>
</evidence>
<dbReference type="GO" id="GO:0016020">
    <property type="term" value="C:membrane"/>
    <property type="evidence" value="ECO:0007669"/>
    <property type="project" value="UniProtKB-SubCell"/>
</dbReference>
<dbReference type="PANTHER" id="PTHR12770:SF31">
    <property type="entry name" value="RUS FAMILY MEMBER 1"/>
    <property type="match status" value="1"/>
</dbReference>
<dbReference type="Pfam" id="PF24160">
    <property type="entry name" value="UVB_sens_C"/>
    <property type="match status" value="1"/>
</dbReference>
<dbReference type="InterPro" id="IPR055412">
    <property type="entry name" value="UVB_sens_C"/>
</dbReference>
<evidence type="ECO:0000256" key="3">
    <source>
        <dbReference type="ARBA" id="ARBA00022692"/>
    </source>
</evidence>
<dbReference type="PANTHER" id="PTHR12770">
    <property type="entry name" value="RUS1 FAMILY PROTEIN C16ORF58"/>
    <property type="match status" value="1"/>
</dbReference>
<dbReference type="EMBL" id="KZ772673">
    <property type="protein sequence ID" value="PTQ50005.1"/>
    <property type="molecule type" value="Genomic_DNA"/>
</dbReference>
<evidence type="ECO:0000256" key="5">
    <source>
        <dbReference type="ARBA" id="ARBA00023136"/>
    </source>
</evidence>
<name>A0A2R6XV72_MARPO</name>
<comment type="subcellular location">
    <subcellularLocation>
        <location evidence="1">Membrane</location>
    </subcellularLocation>
</comment>
<accession>A0A2R6XV72</accession>
<evidence type="ECO:0008006" key="10">
    <source>
        <dbReference type="Google" id="ProtNLM"/>
    </source>
</evidence>
<feature type="domain" description="Root UVB sensitive protein C-terminal" evidence="7">
    <location>
        <begin position="311"/>
        <end position="439"/>
    </location>
</feature>
<feature type="domain" description="Protein root UVB sensitive/RUS" evidence="6">
    <location>
        <begin position="49"/>
        <end position="280"/>
    </location>
</feature>
<dbReference type="Gramene" id="Mp1g17260.1">
    <property type="protein sequence ID" value="Mp1g17260.1.cds"/>
    <property type="gene ID" value="Mp1g17260"/>
</dbReference>
<comment type="similarity">
    <text evidence="2">Belongs to the RUS1 family.</text>
</comment>
<keyword evidence="4" id="KW-1133">Transmembrane helix</keyword>
<keyword evidence="5" id="KW-0472">Membrane</keyword>
<proteinExistence type="inferred from homology"/>
<sequence>MGDVVLTELNVGAVQPICTADLVRNSEEDGGGLKFRFHRGGKGTAPGSFKSLKSAFLPEGYPNSVSADYLQFQIWDTLQGLSTYIRSMLSTQALLGAIGVGETKATVVGATFQWFLRDFTGMLGGILFTLIQGSNLDSNAKQWRLAADLLNDMGMLMDLLSPLFPGSFLPILCIGSIARSITGVASGATRAALTQHFALRQNAADVSAKEGSQETAATMVGMLFGMAVARITAGNDVAMWTSFLALTFFHMYANYRAVRSLCLTSLNSNRTWLLLEGFTSRKRVPTPQEVSSMENVLPHPSSLLPFKLSRSQTRWSISLGSRISFIKPQAGWESLSRMLIQRYGRDTYMVAIDGTTIHIILHQNATAEDCLRGYVHALYLRAVLERSENVGFVGSTDAAEIESLTWMTTTYKLFLKLVQTSGWVTNRVYISPGEWRADWPRETSKSSS</sequence>
<evidence type="ECO:0000259" key="6">
    <source>
        <dbReference type="Pfam" id="PF04884"/>
    </source>
</evidence>
<evidence type="ECO:0000256" key="1">
    <source>
        <dbReference type="ARBA" id="ARBA00004370"/>
    </source>
</evidence>
<evidence type="ECO:0000256" key="4">
    <source>
        <dbReference type="ARBA" id="ARBA00022989"/>
    </source>
</evidence>
<evidence type="ECO:0000259" key="7">
    <source>
        <dbReference type="Pfam" id="PF24160"/>
    </source>
</evidence>
<organism evidence="8 9">
    <name type="scientific">Marchantia polymorpha</name>
    <name type="common">Common liverwort</name>
    <name type="synonym">Marchantia aquatica</name>
    <dbReference type="NCBI Taxonomy" id="3197"/>
    <lineage>
        <taxon>Eukaryota</taxon>
        <taxon>Viridiplantae</taxon>
        <taxon>Streptophyta</taxon>
        <taxon>Embryophyta</taxon>
        <taxon>Marchantiophyta</taxon>
        <taxon>Marchantiopsida</taxon>
        <taxon>Marchantiidae</taxon>
        <taxon>Marchantiales</taxon>
        <taxon>Marchantiaceae</taxon>
        <taxon>Marchantia</taxon>
    </lineage>
</organism>
<dbReference type="OMA" id="GWLIHQH"/>
<evidence type="ECO:0000313" key="8">
    <source>
        <dbReference type="EMBL" id="PTQ50005.1"/>
    </source>
</evidence>
<keyword evidence="3" id="KW-0812">Transmembrane</keyword>
<dbReference type="InterPro" id="IPR054549">
    <property type="entry name" value="UVB_sens_RUS_dom"/>
</dbReference>
<dbReference type="InterPro" id="IPR006968">
    <property type="entry name" value="RUS_fam"/>
</dbReference>
<evidence type="ECO:0000256" key="2">
    <source>
        <dbReference type="ARBA" id="ARBA00007558"/>
    </source>
</evidence>
<dbReference type="Pfam" id="PF04884">
    <property type="entry name" value="UVB_sens_prot"/>
    <property type="match status" value="1"/>
</dbReference>
<dbReference type="OrthoDB" id="364779at2759"/>
<protein>
    <recommendedName>
        <fullName evidence="10">Protein root UVB sensitive 3</fullName>
    </recommendedName>
</protein>